<dbReference type="GO" id="GO:0005524">
    <property type="term" value="F:ATP binding"/>
    <property type="evidence" value="ECO:0007669"/>
    <property type="project" value="UniProtKB-KW"/>
</dbReference>
<comment type="caution">
    <text evidence="7">The sequence shown here is derived from an EMBL/GenBank/DDBJ whole genome shotgun (WGS) entry which is preliminary data.</text>
</comment>
<dbReference type="PANTHER" id="PTHR27002">
    <property type="entry name" value="RECEPTOR-LIKE SERINE/THREONINE-PROTEIN KINASE SD1-8"/>
    <property type="match status" value="1"/>
</dbReference>
<name>A0A9K3DTA3_HELAN</name>
<evidence type="ECO:0000256" key="2">
    <source>
        <dbReference type="ARBA" id="ARBA00022679"/>
    </source>
</evidence>
<reference evidence="7" key="1">
    <citation type="journal article" date="2017" name="Nature">
        <title>The sunflower genome provides insights into oil metabolism, flowering and Asterid evolution.</title>
        <authorList>
            <person name="Badouin H."/>
            <person name="Gouzy J."/>
            <person name="Grassa C.J."/>
            <person name="Murat F."/>
            <person name="Staton S.E."/>
            <person name="Cottret L."/>
            <person name="Lelandais-Briere C."/>
            <person name="Owens G.L."/>
            <person name="Carrere S."/>
            <person name="Mayjonade B."/>
            <person name="Legrand L."/>
            <person name="Gill N."/>
            <person name="Kane N.C."/>
            <person name="Bowers J.E."/>
            <person name="Hubner S."/>
            <person name="Bellec A."/>
            <person name="Berard A."/>
            <person name="Berges H."/>
            <person name="Blanchet N."/>
            <person name="Boniface M.C."/>
            <person name="Brunel D."/>
            <person name="Catrice O."/>
            <person name="Chaidir N."/>
            <person name="Claudel C."/>
            <person name="Donnadieu C."/>
            <person name="Faraut T."/>
            <person name="Fievet G."/>
            <person name="Helmstetter N."/>
            <person name="King M."/>
            <person name="Knapp S.J."/>
            <person name="Lai Z."/>
            <person name="Le Paslier M.C."/>
            <person name="Lippi Y."/>
            <person name="Lorenzon L."/>
            <person name="Mandel J.R."/>
            <person name="Marage G."/>
            <person name="Marchand G."/>
            <person name="Marquand E."/>
            <person name="Bret-Mestries E."/>
            <person name="Morien E."/>
            <person name="Nambeesan S."/>
            <person name="Nguyen T."/>
            <person name="Pegot-Espagnet P."/>
            <person name="Pouilly N."/>
            <person name="Raftis F."/>
            <person name="Sallet E."/>
            <person name="Schiex T."/>
            <person name="Thomas J."/>
            <person name="Vandecasteele C."/>
            <person name="Vares D."/>
            <person name="Vear F."/>
            <person name="Vautrin S."/>
            <person name="Crespi M."/>
            <person name="Mangin B."/>
            <person name="Burke J.M."/>
            <person name="Salse J."/>
            <person name="Munos S."/>
            <person name="Vincourt P."/>
            <person name="Rieseberg L.H."/>
            <person name="Langlade N.B."/>
        </authorList>
    </citation>
    <scope>NUCLEOTIDE SEQUENCE</scope>
    <source>
        <tissue evidence="7">Leaves</tissue>
    </source>
</reference>
<gene>
    <name evidence="7" type="ORF">HanXRQr2_Chr16g0762541</name>
</gene>
<keyword evidence="2 7" id="KW-0808">Transferase</keyword>
<dbReference type="Gramene" id="mRNA:HanXRQr2_Chr16g0762541">
    <property type="protein sequence ID" value="mRNA:HanXRQr2_Chr16g0762541"/>
    <property type="gene ID" value="HanXRQr2_Chr16g0762541"/>
</dbReference>
<dbReference type="Proteomes" id="UP000215914">
    <property type="component" value="Unassembled WGS sequence"/>
</dbReference>
<evidence type="ECO:0000256" key="3">
    <source>
        <dbReference type="ARBA" id="ARBA00022741"/>
    </source>
</evidence>
<dbReference type="GO" id="GO:0004674">
    <property type="term" value="F:protein serine/threonine kinase activity"/>
    <property type="evidence" value="ECO:0007669"/>
    <property type="project" value="UniProtKB-KW"/>
</dbReference>
<evidence type="ECO:0000259" key="6">
    <source>
        <dbReference type="PROSITE" id="PS50011"/>
    </source>
</evidence>
<dbReference type="PROSITE" id="PS50011">
    <property type="entry name" value="PROTEIN_KINASE_DOM"/>
    <property type="match status" value="1"/>
</dbReference>
<dbReference type="AlphaFoldDB" id="A0A9K3DTA3"/>
<dbReference type="InterPro" id="IPR000719">
    <property type="entry name" value="Prot_kinase_dom"/>
</dbReference>
<protein>
    <recommendedName>
        <fullName evidence="6">Protein kinase domain-containing protein</fullName>
    </recommendedName>
</protein>
<accession>A0A9K3DTA3</accession>
<keyword evidence="4" id="KW-0418">Kinase</keyword>
<evidence type="ECO:0000313" key="8">
    <source>
        <dbReference type="Proteomes" id="UP000215914"/>
    </source>
</evidence>
<reference evidence="7" key="2">
    <citation type="submission" date="2020-06" db="EMBL/GenBank/DDBJ databases">
        <title>Helianthus annuus Genome sequencing and assembly Release 2.</title>
        <authorList>
            <person name="Gouzy J."/>
            <person name="Langlade N."/>
            <person name="Munos S."/>
        </authorList>
    </citation>
    <scope>NUCLEOTIDE SEQUENCE</scope>
    <source>
        <tissue evidence="7">Leaves</tissue>
    </source>
</reference>
<dbReference type="Gene3D" id="1.10.510.10">
    <property type="entry name" value="Transferase(Phosphotransferase) domain 1"/>
    <property type="match status" value="1"/>
</dbReference>
<dbReference type="PANTHER" id="PTHR27002:SF1073">
    <property type="entry name" value="CYSTEINE-RICH RECEPTOR-LIKE PROTEIN KINASE 29"/>
    <property type="match status" value="1"/>
</dbReference>
<keyword evidence="1" id="KW-0723">Serine/threonine-protein kinase</keyword>
<keyword evidence="8" id="KW-1185">Reference proteome</keyword>
<evidence type="ECO:0000313" key="7">
    <source>
        <dbReference type="EMBL" id="KAF5761220.1"/>
    </source>
</evidence>
<sequence length="100" mass="11120">MKASNVLLDAEMNPKIADFGLARLFKPDETQADTSRVVGTYGYMAPEYVRHGHFSIKLDAFSFGVLVLEIVTGQENKCFQHGGSSEYLLSFVSIISFHQT</sequence>
<dbReference type="SUPFAM" id="SSF56112">
    <property type="entry name" value="Protein kinase-like (PK-like)"/>
    <property type="match status" value="1"/>
</dbReference>
<keyword evidence="5" id="KW-0067">ATP-binding</keyword>
<organism evidence="7 8">
    <name type="scientific">Helianthus annuus</name>
    <name type="common">Common sunflower</name>
    <dbReference type="NCBI Taxonomy" id="4232"/>
    <lineage>
        <taxon>Eukaryota</taxon>
        <taxon>Viridiplantae</taxon>
        <taxon>Streptophyta</taxon>
        <taxon>Embryophyta</taxon>
        <taxon>Tracheophyta</taxon>
        <taxon>Spermatophyta</taxon>
        <taxon>Magnoliopsida</taxon>
        <taxon>eudicotyledons</taxon>
        <taxon>Gunneridae</taxon>
        <taxon>Pentapetalae</taxon>
        <taxon>asterids</taxon>
        <taxon>campanulids</taxon>
        <taxon>Asterales</taxon>
        <taxon>Asteraceae</taxon>
        <taxon>Asteroideae</taxon>
        <taxon>Heliantheae alliance</taxon>
        <taxon>Heliantheae</taxon>
        <taxon>Helianthus</taxon>
    </lineage>
</organism>
<evidence type="ECO:0000256" key="5">
    <source>
        <dbReference type="ARBA" id="ARBA00022840"/>
    </source>
</evidence>
<keyword evidence="3" id="KW-0547">Nucleotide-binding</keyword>
<dbReference type="InterPro" id="IPR011009">
    <property type="entry name" value="Kinase-like_dom_sf"/>
</dbReference>
<evidence type="ECO:0000256" key="1">
    <source>
        <dbReference type="ARBA" id="ARBA00022527"/>
    </source>
</evidence>
<proteinExistence type="predicted"/>
<dbReference type="Pfam" id="PF00069">
    <property type="entry name" value="Pkinase"/>
    <property type="match status" value="1"/>
</dbReference>
<dbReference type="EMBL" id="MNCJ02000331">
    <property type="protein sequence ID" value="KAF5761220.1"/>
    <property type="molecule type" value="Genomic_DNA"/>
</dbReference>
<evidence type="ECO:0000256" key="4">
    <source>
        <dbReference type="ARBA" id="ARBA00022777"/>
    </source>
</evidence>
<feature type="domain" description="Protein kinase" evidence="6">
    <location>
        <begin position="1"/>
        <end position="100"/>
    </location>
</feature>